<dbReference type="Proteomes" id="UP000660745">
    <property type="component" value="Unassembled WGS sequence"/>
</dbReference>
<sequence length="243" mass="25585">MAIKNVAGSLSDPLALIKQTDWASLEHALGPAEDTPAALAGLLIGAPEARAKAVAHLNDPVHHQNSLYSATVPAALYIAAILSDPRTDTLMPGGEEGQWYPLRQALLDWLGSITDEVGNDAEATLLRLGFSPEEYPAFTELRAIRPMLFHTVSTFFQDADPTVREAALAAAVPLLDAPELTHHQAGLAPLVHSVLATSSNRVYRAIAVDGLGAWGEETASLVEQADLGGAPWAAGTFGGDPPF</sequence>
<evidence type="ECO:0000313" key="2">
    <source>
        <dbReference type="Proteomes" id="UP000660745"/>
    </source>
</evidence>
<evidence type="ECO:0008006" key="3">
    <source>
        <dbReference type="Google" id="ProtNLM"/>
    </source>
</evidence>
<dbReference type="RefSeq" id="WP_189141428.1">
    <property type="nucleotide sequence ID" value="NZ_BMNK01000009.1"/>
</dbReference>
<dbReference type="EMBL" id="BMNK01000009">
    <property type="protein sequence ID" value="GGP11058.1"/>
    <property type="molecule type" value="Genomic_DNA"/>
</dbReference>
<keyword evidence="2" id="KW-1185">Reference proteome</keyword>
<protein>
    <recommendedName>
        <fullName evidence="3">HEAT repeat domain-containing protein</fullName>
    </recommendedName>
</protein>
<dbReference type="InterPro" id="IPR011989">
    <property type="entry name" value="ARM-like"/>
</dbReference>
<comment type="caution">
    <text evidence="1">The sequence shown here is derived from an EMBL/GenBank/DDBJ whole genome shotgun (WGS) entry which is preliminary data.</text>
</comment>
<accession>A0A918E897</accession>
<dbReference type="Gene3D" id="1.25.10.10">
    <property type="entry name" value="Leucine-rich Repeat Variant"/>
    <property type="match status" value="1"/>
</dbReference>
<reference evidence="1" key="1">
    <citation type="journal article" date="2014" name="Int. J. Syst. Evol. Microbiol.">
        <title>Complete genome sequence of Corynebacterium casei LMG S-19264T (=DSM 44701T), isolated from a smear-ripened cheese.</title>
        <authorList>
            <consortium name="US DOE Joint Genome Institute (JGI-PGF)"/>
            <person name="Walter F."/>
            <person name="Albersmeier A."/>
            <person name="Kalinowski J."/>
            <person name="Ruckert C."/>
        </authorList>
    </citation>
    <scope>NUCLEOTIDE SEQUENCE</scope>
    <source>
        <strain evidence="1">CGMCC 4.7430</strain>
    </source>
</reference>
<name>A0A918E897_9ACTN</name>
<evidence type="ECO:0000313" key="1">
    <source>
        <dbReference type="EMBL" id="GGP11058.1"/>
    </source>
</evidence>
<dbReference type="AlphaFoldDB" id="A0A918E897"/>
<proteinExistence type="predicted"/>
<organism evidence="1 2">
    <name type="scientific">Nonomuraea glycinis</name>
    <dbReference type="NCBI Taxonomy" id="2047744"/>
    <lineage>
        <taxon>Bacteria</taxon>
        <taxon>Bacillati</taxon>
        <taxon>Actinomycetota</taxon>
        <taxon>Actinomycetes</taxon>
        <taxon>Streptosporangiales</taxon>
        <taxon>Streptosporangiaceae</taxon>
        <taxon>Nonomuraea</taxon>
    </lineage>
</organism>
<reference evidence="1" key="2">
    <citation type="submission" date="2020-09" db="EMBL/GenBank/DDBJ databases">
        <authorList>
            <person name="Sun Q."/>
            <person name="Zhou Y."/>
        </authorList>
    </citation>
    <scope>NUCLEOTIDE SEQUENCE</scope>
    <source>
        <strain evidence="1">CGMCC 4.7430</strain>
    </source>
</reference>
<gene>
    <name evidence="1" type="ORF">GCM10012278_53260</name>
</gene>